<dbReference type="NCBIfam" id="TIGR01569">
    <property type="entry name" value="A_tha_TIGR01569"/>
    <property type="match status" value="1"/>
</dbReference>
<dbReference type="Proteomes" id="UP000035740">
    <property type="component" value="Unassembled WGS sequence"/>
</dbReference>
<keyword evidence="6 8" id="KW-1133">Transmembrane helix</keyword>
<reference evidence="10 11" key="1">
    <citation type="journal article" date="2014" name="Nature">
        <title>The genome of the recently domesticated crop plant sugar beet (Beta vulgaris).</title>
        <authorList>
            <person name="Dohm J.C."/>
            <person name="Minoche A.E."/>
            <person name="Holtgrawe D."/>
            <person name="Capella-Gutierrez S."/>
            <person name="Zakrzewski F."/>
            <person name="Tafer H."/>
            <person name="Rupp O."/>
            <person name="Sorensen T.R."/>
            <person name="Stracke R."/>
            <person name="Reinhardt R."/>
            <person name="Goesmann A."/>
            <person name="Kraft T."/>
            <person name="Schulz B."/>
            <person name="Stadler P.F."/>
            <person name="Schmidt T."/>
            <person name="Gabaldon T."/>
            <person name="Lehrach H."/>
            <person name="Weisshaar B."/>
            <person name="Himmelbauer H."/>
        </authorList>
    </citation>
    <scope>NUCLEOTIDE SEQUENCE [LARGE SCALE GENOMIC DNA]</scope>
    <source>
        <tissue evidence="10">Taproot</tissue>
    </source>
</reference>
<dbReference type="Gramene" id="KMS96142">
    <property type="protein sequence ID" value="KMS96142"/>
    <property type="gene ID" value="BVRB_001780"/>
</dbReference>
<evidence type="ECO:0000256" key="7">
    <source>
        <dbReference type="ARBA" id="ARBA00023136"/>
    </source>
</evidence>
<dbReference type="GO" id="GO:0005886">
    <property type="term" value="C:plasma membrane"/>
    <property type="evidence" value="ECO:0007669"/>
    <property type="project" value="UniProtKB-SubCell"/>
</dbReference>
<dbReference type="InterPro" id="IPR006459">
    <property type="entry name" value="CASP/CASPL"/>
</dbReference>
<dbReference type="PANTHER" id="PTHR36488:SF8">
    <property type="entry name" value="CASP-LIKE PROTEIN 1U1"/>
    <property type="match status" value="1"/>
</dbReference>
<evidence type="ECO:0000256" key="2">
    <source>
        <dbReference type="ARBA" id="ARBA00007651"/>
    </source>
</evidence>
<evidence type="ECO:0000256" key="1">
    <source>
        <dbReference type="ARBA" id="ARBA00004651"/>
    </source>
</evidence>
<comment type="subunit">
    <text evidence="3 8">Homodimer and heterodimers.</text>
</comment>
<proteinExistence type="inferred from homology"/>
<name>A0A0J8B8K3_BETVV</name>
<evidence type="ECO:0000256" key="6">
    <source>
        <dbReference type="ARBA" id="ARBA00022989"/>
    </source>
</evidence>
<dbReference type="eggNOG" id="ENOG502RZNK">
    <property type="taxonomic scope" value="Eukaryota"/>
</dbReference>
<dbReference type="OMA" id="AECMARR"/>
<feature type="transmembrane region" description="Helical" evidence="8">
    <location>
        <begin position="114"/>
        <end position="142"/>
    </location>
</feature>
<feature type="domain" description="Casparian strip membrane protein" evidence="9">
    <location>
        <begin position="26"/>
        <end position="176"/>
    </location>
</feature>
<keyword evidence="5 8" id="KW-0812">Transmembrane</keyword>
<protein>
    <recommendedName>
        <fullName evidence="8">CASP-like protein</fullName>
    </recommendedName>
</protein>
<organism evidence="10 11">
    <name type="scientific">Beta vulgaris subsp. vulgaris</name>
    <name type="common">Beet</name>
    <dbReference type="NCBI Taxonomy" id="3555"/>
    <lineage>
        <taxon>Eukaryota</taxon>
        <taxon>Viridiplantae</taxon>
        <taxon>Streptophyta</taxon>
        <taxon>Embryophyta</taxon>
        <taxon>Tracheophyta</taxon>
        <taxon>Spermatophyta</taxon>
        <taxon>Magnoliopsida</taxon>
        <taxon>eudicotyledons</taxon>
        <taxon>Gunneridae</taxon>
        <taxon>Pentapetalae</taxon>
        <taxon>Caryophyllales</taxon>
        <taxon>Chenopodiaceae</taxon>
        <taxon>Betoideae</taxon>
        <taxon>Beta</taxon>
    </lineage>
</organism>
<evidence type="ECO:0000313" key="11">
    <source>
        <dbReference type="Proteomes" id="UP000035740"/>
    </source>
</evidence>
<gene>
    <name evidence="10" type="ORF">BVRB_001780</name>
</gene>
<evidence type="ECO:0000256" key="8">
    <source>
        <dbReference type="RuleBase" id="RU361233"/>
    </source>
</evidence>
<feature type="transmembrane region" description="Helical" evidence="8">
    <location>
        <begin position="79"/>
        <end position="102"/>
    </location>
</feature>
<comment type="similarity">
    <text evidence="2 8">Belongs to the Casparian strip membrane proteins (CASP) family.</text>
</comment>
<feature type="transmembrane region" description="Helical" evidence="8">
    <location>
        <begin position="162"/>
        <end position="184"/>
    </location>
</feature>
<comment type="subcellular location">
    <subcellularLocation>
        <location evidence="1 8">Cell membrane</location>
        <topology evidence="1 8">Multi-pass membrane protein</topology>
    </subcellularLocation>
</comment>
<dbReference type="InterPro" id="IPR044173">
    <property type="entry name" value="CASPL"/>
</dbReference>
<dbReference type="InterPro" id="IPR006702">
    <property type="entry name" value="CASP_dom"/>
</dbReference>
<keyword evidence="7 8" id="KW-0472">Membrane</keyword>
<keyword evidence="4 8" id="KW-1003">Cell membrane</keyword>
<dbReference type="AlphaFoldDB" id="A0A0J8B8K3"/>
<evidence type="ECO:0000256" key="3">
    <source>
        <dbReference type="ARBA" id="ARBA00011489"/>
    </source>
</evidence>
<feature type="transmembrane region" description="Helical" evidence="8">
    <location>
        <begin position="21"/>
        <end position="48"/>
    </location>
</feature>
<dbReference type="EMBL" id="KQ090406">
    <property type="protein sequence ID" value="KMS96142.1"/>
    <property type="molecule type" value="Genomic_DNA"/>
</dbReference>
<dbReference type="OrthoDB" id="1898688at2759"/>
<evidence type="ECO:0000313" key="10">
    <source>
        <dbReference type="EMBL" id="KMS96142.1"/>
    </source>
</evidence>
<evidence type="ECO:0000256" key="5">
    <source>
        <dbReference type="ARBA" id="ARBA00022692"/>
    </source>
</evidence>
<dbReference type="PANTHER" id="PTHR36488">
    <property type="entry name" value="CASP-LIKE PROTEIN 1U1"/>
    <property type="match status" value="1"/>
</dbReference>
<keyword evidence="11" id="KW-1185">Reference proteome</keyword>
<accession>A0A0J8B8K3</accession>
<evidence type="ECO:0000256" key="4">
    <source>
        <dbReference type="ARBA" id="ARBA00022475"/>
    </source>
</evidence>
<sequence>MERANNGGLDGIMHKSKEKEGYAIGWLELVLRFLAFLLTLIAAILLGIDKQTKIVPIKISTDLPAFNVPVTAKSSYVSAFVYFVVANSIACAFAALSLALAFMRKGGGKGIIRLIIIVVDLMMIALLFSGIGATGAVGLIGFKGNSHLMWNKVCNVYGKFCHQVMGSLALSLFGAIAFVLLVSLSVSKLYNRA</sequence>
<evidence type="ECO:0000259" key="9">
    <source>
        <dbReference type="Pfam" id="PF04535"/>
    </source>
</evidence>
<dbReference type="Pfam" id="PF04535">
    <property type="entry name" value="CASP_dom"/>
    <property type="match status" value="1"/>
</dbReference>
<dbReference type="KEGG" id="bvg:104883550"/>